<gene>
    <name evidence="1" type="ORF">MENTE1834_LOCUS24964</name>
</gene>
<name>A0ACB0ZHU0_MELEN</name>
<protein>
    <submittedName>
        <fullName evidence="1">Uncharacterized protein</fullName>
    </submittedName>
</protein>
<evidence type="ECO:0000313" key="1">
    <source>
        <dbReference type="EMBL" id="CAK5077932.1"/>
    </source>
</evidence>
<sequence>MAHFVAVATRFKCIGVGVSILILIKIPIVLGSKSEILWSISTKISLGVVLIPVGVPRRRVIARG</sequence>
<comment type="caution">
    <text evidence="1">The sequence shown here is derived from an EMBL/GenBank/DDBJ whole genome shotgun (WGS) entry which is preliminary data.</text>
</comment>
<evidence type="ECO:0000313" key="2">
    <source>
        <dbReference type="Proteomes" id="UP001497535"/>
    </source>
</evidence>
<reference evidence="1" key="1">
    <citation type="submission" date="2023-11" db="EMBL/GenBank/DDBJ databases">
        <authorList>
            <person name="Poullet M."/>
        </authorList>
    </citation>
    <scope>NUCLEOTIDE SEQUENCE</scope>
    <source>
        <strain evidence="1">E1834</strain>
    </source>
</reference>
<proteinExistence type="predicted"/>
<organism evidence="1 2">
    <name type="scientific">Meloidogyne enterolobii</name>
    <name type="common">Root-knot nematode worm</name>
    <name type="synonym">Meloidogyne mayaguensis</name>
    <dbReference type="NCBI Taxonomy" id="390850"/>
    <lineage>
        <taxon>Eukaryota</taxon>
        <taxon>Metazoa</taxon>
        <taxon>Ecdysozoa</taxon>
        <taxon>Nematoda</taxon>
        <taxon>Chromadorea</taxon>
        <taxon>Rhabditida</taxon>
        <taxon>Tylenchina</taxon>
        <taxon>Tylenchomorpha</taxon>
        <taxon>Tylenchoidea</taxon>
        <taxon>Meloidogynidae</taxon>
        <taxon>Meloidogyninae</taxon>
        <taxon>Meloidogyne</taxon>
    </lineage>
</organism>
<accession>A0ACB0ZHU0</accession>
<dbReference type="EMBL" id="CAVMJV010000034">
    <property type="protein sequence ID" value="CAK5077932.1"/>
    <property type="molecule type" value="Genomic_DNA"/>
</dbReference>
<dbReference type="Proteomes" id="UP001497535">
    <property type="component" value="Unassembled WGS sequence"/>
</dbReference>
<keyword evidence="2" id="KW-1185">Reference proteome</keyword>